<proteinExistence type="predicted"/>
<reference evidence="2 3" key="1">
    <citation type="submission" date="2019-03" db="EMBL/GenBank/DDBJ databases">
        <title>Metabolic potential of uncultured bacteria and archaea associated with petroleum seepage in deep-sea sediments.</title>
        <authorList>
            <person name="Dong X."/>
            <person name="Hubert C."/>
        </authorList>
    </citation>
    <scope>NUCLEOTIDE SEQUENCE [LARGE SCALE GENOMIC DNA]</scope>
    <source>
        <strain evidence="2">E44_bin18</strain>
    </source>
</reference>
<keyword evidence="1" id="KW-0472">Membrane</keyword>
<dbReference type="EMBL" id="SOJN01000112">
    <property type="protein sequence ID" value="TET44709.1"/>
    <property type="molecule type" value="Genomic_DNA"/>
</dbReference>
<protein>
    <submittedName>
        <fullName evidence="2">Uncharacterized protein</fullName>
    </submittedName>
</protein>
<feature type="transmembrane region" description="Helical" evidence="1">
    <location>
        <begin position="120"/>
        <end position="141"/>
    </location>
</feature>
<evidence type="ECO:0000256" key="1">
    <source>
        <dbReference type="SAM" id="Phobius"/>
    </source>
</evidence>
<organism evidence="2 3">
    <name type="scientific">candidate division TA06 bacterium</name>
    <dbReference type="NCBI Taxonomy" id="2250710"/>
    <lineage>
        <taxon>Bacteria</taxon>
        <taxon>Bacteria division TA06</taxon>
    </lineage>
</organism>
<evidence type="ECO:0000313" key="3">
    <source>
        <dbReference type="Proteomes" id="UP000315525"/>
    </source>
</evidence>
<accession>A0A523UQL3</accession>
<name>A0A523UQL3_UNCT6</name>
<keyword evidence="1" id="KW-1133">Transmembrane helix</keyword>
<dbReference type="AlphaFoldDB" id="A0A523UQL3"/>
<feature type="transmembrane region" description="Helical" evidence="1">
    <location>
        <begin position="42"/>
        <end position="59"/>
    </location>
</feature>
<dbReference type="Proteomes" id="UP000315525">
    <property type="component" value="Unassembled WGS sequence"/>
</dbReference>
<feature type="transmembrane region" description="Helical" evidence="1">
    <location>
        <begin position="153"/>
        <end position="176"/>
    </location>
</feature>
<comment type="caution">
    <text evidence="2">The sequence shown here is derived from an EMBL/GenBank/DDBJ whole genome shotgun (WGS) entry which is preliminary data.</text>
</comment>
<evidence type="ECO:0000313" key="2">
    <source>
        <dbReference type="EMBL" id="TET44709.1"/>
    </source>
</evidence>
<feature type="transmembrane region" description="Helical" evidence="1">
    <location>
        <begin position="188"/>
        <end position="208"/>
    </location>
</feature>
<gene>
    <name evidence="2" type="ORF">E3J62_09580</name>
</gene>
<feature type="transmembrane region" description="Helical" evidence="1">
    <location>
        <begin position="79"/>
        <end position="99"/>
    </location>
</feature>
<keyword evidence="1" id="KW-0812">Transmembrane</keyword>
<sequence>MFERQTIEQSVEQAFSGASVRDYAKEYLVAVRGNVQRLTVGFQYRLALVYFLFLIFWLLTNAAIRGVTLGPFELRDISIVERLIPVLIAYCYYEAMALVSMRNFQTIVHDSVVRSVYEPIYTNALSGFLVSLTAMDAWSYFAFKTTGVAKKLIHLWTAVLPIAVIFIPLAFECYAFSRCFAVFGFSDLLLWIALIVSVYFLTLGTVFWHQGRVVQ</sequence>